<feature type="region of interest" description="Disordered" evidence="1">
    <location>
        <begin position="834"/>
        <end position="912"/>
    </location>
</feature>
<dbReference type="PANTHER" id="PTHR39079:SF1">
    <property type="entry name" value="GH11706P-RELATED"/>
    <property type="match status" value="1"/>
</dbReference>
<dbReference type="InterPro" id="IPR031992">
    <property type="entry name" value="DUF4788"/>
</dbReference>
<dbReference type="PANTHER" id="PTHR39079">
    <property type="entry name" value="FI08034P-RELATED"/>
    <property type="match status" value="1"/>
</dbReference>
<evidence type="ECO:0000313" key="5">
    <source>
        <dbReference type="Proteomes" id="UP000295192"/>
    </source>
</evidence>
<dbReference type="STRING" id="7232.A0A484BJN0"/>
<dbReference type="OMA" id="GRDFECQ"/>
<dbReference type="EMBL" id="LSRL02000033">
    <property type="protein sequence ID" value="TDG48412.1"/>
    <property type="molecule type" value="Genomic_DNA"/>
</dbReference>
<dbReference type="Proteomes" id="UP000295192">
    <property type="component" value="Unassembled WGS sequence"/>
</dbReference>
<dbReference type="OrthoDB" id="7883086at2759"/>
<dbReference type="InterPro" id="IPR031949">
    <property type="entry name" value="DUF4776"/>
</dbReference>
<feature type="compositionally biased region" description="Polar residues" evidence="1">
    <location>
        <begin position="22"/>
        <end position="32"/>
    </location>
</feature>
<evidence type="ECO:0000256" key="1">
    <source>
        <dbReference type="SAM" id="MobiDB-lite"/>
    </source>
</evidence>
<dbReference type="Pfam" id="PF16003">
    <property type="entry name" value="DUF4776"/>
    <property type="match status" value="1"/>
</dbReference>
<keyword evidence="5" id="KW-1185">Reference proteome</keyword>
<accession>A0A484BJN0</accession>
<dbReference type="KEGG" id="dnv:108659060"/>
<feature type="compositionally biased region" description="Polar residues" evidence="1">
    <location>
        <begin position="868"/>
        <end position="877"/>
    </location>
</feature>
<feature type="region of interest" description="Disordered" evidence="1">
    <location>
        <begin position="21"/>
        <end position="43"/>
    </location>
</feature>
<feature type="domain" description="DUF4776" evidence="2">
    <location>
        <begin position="362"/>
        <end position="820"/>
    </location>
</feature>
<evidence type="ECO:0000313" key="4">
    <source>
        <dbReference type="EMBL" id="TDG48412.1"/>
    </source>
</evidence>
<reference evidence="4 5" key="1">
    <citation type="journal article" date="2019" name="J. Hered.">
        <title>An Improved Genome Assembly for Drosophila navojoa, the Basal Species in the mojavensis Cluster.</title>
        <authorList>
            <person name="Vanderlinde T."/>
            <person name="Dupim E.G."/>
            <person name="Nazario-Yepiz N.O."/>
            <person name="Carvalho A.B."/>
        </authorList>
    </citation>
    <scope>NUCLEOTIDE SEQUENCE [LARGE SCALE GENOMIC DNA]</scope>
    <source>
        <strain evidence="4">Navoj_Jal97</strain>
        <tissue evidence="4">Whole organism</tissue>
    </source>
</reference>
<feature type="domain" description="DUF4788" evidence="3">
    <location>
        <begin position="98"/>
        <end position="229"/>
    </location>
</feature>
<feature type="compositionally biased region" description="Basic and acidic residues" evidence="1">
    <location>
        <begin position="879"/>
        <end position="893"/>
    </location>
</feature>
<dbReference type="AlphaFoldDB" id="A0A484BJN0"/>
<proteinExistence type="predicted"/>
<feature type="region of interest" description="Disordered" evidence="1">
    <location>
        <begin position="225"/>
        <end position="271"/>
    </location>
</feature>
<comment type="caution">
    <text evidence="4">The sequence shown here is derived from an EMBL/GenBank/DDBJ whole genome shotgun (WGS) entry which is preliminary data.</text>
</comment>
<feature type="compositionally biased region" description="Polar residues" evidence="1">
    <location>
        <begin position="253"/>
        <end position="263"/>
    </location>
</feature>
<gene>
    <name evidence="4" type="ORF">AWZ03_005157</name>
</gene>
<evidence type="ECO:0008006" key="6">
    <source>
        <dbReference type="Google" id="ProtNLM"/>
    </source>
</evidence>
<feature type="compositionally biased region" description="Acidic residues" evidence="1">
    <location>
        <begin position="225"/>
        <end position="244"/>
    </location>
</feature>
<evidence type="ECO:0000259" key="2">
    <source>
        <dbReference type="Pfam" id="PF16003"/>
    </source>
</evidence>
<feature type="compositionally biased region" description="Basic and acidic residues" evidence="1">
    <location>
        <begin position="33"/>
        <end position="43"/>
    </location>
</feature>
<sequence>MPKAPCCWASNELSRDKENYIRCSTRQNPQSNDTKDKKGKPDKNMCCGPAFRLQMAKEAEKDTNVDIDAMCGPKGKGKKKVKPDKDKFRCFVANMICMKLYMPGRDFEDRDQLQMNVVICKGCTPVLCSSRIGVNCMPSEPSARFSMLPECLDKALTDGVNLSVKYMNKEIGRGCFAPPDSVILRMTNTTEEVVYTTEVELTCKGCTVGLCTVRLSMTMQCQSIEDDDETDDDGDGDHDDDDDCTGVSMGVDTDSSAETSSDPCQGFVSIDDQSDDSNNFCDTSNNNSRTCGGDELRSRKLIDVAGPYNVYSADKSDNGCLKIEASAGPGHQFSFGSRSYLGEGNVNRMCSQASAPKLKQMGVKPERSCLMCHADVSWLPQIAACPHCGYKPLPIFTEKEYDESATAKDIIVDFFQQKSSESKISNTNTCHDFGSESKTEEAFESIVSDYKSLKQSIKKCKSIQPCNKTSSKKLPTDLVSIFAEMKKLFEVGEDDSDKKLKIKQICDEACKLAKASKKHRKHSNKISDLCAEPKKTKRRKAQPKFNVKSKVYAPMDKLAHPRLGHTHCFDDGRMVPGHMGWLWTDNPLAKLPGWRPGAIRRSIRELMGYFLKDYPVDSIPISKYMSYHKQKPKPSHEMEENPEDLVQLPTLHIEKKNDEYLITLRPLKDPETLKRAANPYANMKPVQFRIVKDPLLKKVRELKRCLKNMGFSKCKCHRPVMQCYCRSFIDKKQLVDELQRQCAKREMHNCENELVLSDTTDSEAEFDFGVTPPAGLMHPERLKVSHRTNAETQYNENDWALPTMYPHPPNAYVQYGGCVIGERKDRFPWIFGKGFVHQEPKPPRMRNPPKKTEKKPAPGSTKPRQKGGYNSESQAATTLEKDRKDSQSYDARHQRINRAAYPPTAKQFQKVTSKVSLNSKKVRFSASKTERFST</sequence>
<organism evidence="4 5">
    <name type="scientific">Drosophila navojoa</name>
    <name type="common">Fruit fly</name>
    <dbReference type="NCBI Taxonomy" id="7232"/>
    <lineage>
        <taxon>Eukaryota</taxon>
        <taxon>Metazoa</taxon>
        <taxon>Ecdysozoa</taxon>
        <taxon>Arthropoda</taxon>
        <taxon>Hexapoda</taxon>
        <taxon>Insecta</taxon>
        <taxon>Pterygota</taxon>
        <taxon>Neoptera</taxon>
        <taxon>Endopterygota</taxon>
        <taxon>Diptera</taxon>
        <taxon>Brachycera</taxon>
        <taxon>Muscomorpha</taxon>
        <taxon>Ephydroidea</taxon>
        <taxon>Drosophilidae</taxon>
        <taxon>Drosophila</taxon>
    </lineage>
</organism>
<protein>
    <recommendedName>
        <fullName evidence="6">DUF4776 domain-containing protein</fullName>
    </recommendedName>
</protein>
<dbReference type="Pfam" id="PF16032">
    <property type="entry name" value="DUF4788"/>
    <property type="match status" value="1"/>
</dbReference>
<name>A0A484BJN0_DRONA</name>
<evidence type="ECO:0000259" key="3">
    <source>
        <dbReference type="Pfam" id="PF16032"/>
    </source>
</evidence>